<evidence type="ECO:0000256" key="1">
    <source>
        <dbReference type="SAM" id="MobiDB-lite"/>
    </source>
</evidence>
<dbReference type="Proteomes" id="UP001596139">
    <property type="component" value="Unassembled WGS sequence"/>
</dbReference>
<evidence type="ECO:0000256" key="2">
    <source>
        <dbReference type="SAM" id="Phobius"/>
    </source>
</evidence>
<sequence>MNLQLKQGDEHPVFVASSGRRAHLLWALGIFVALACLAYAVLIGISFMGDSGRAPDPVSASSAAYRSVSVP</sequence>
<proteinExistence type="predicted"/>
<accession>A0ABW1MP13</accession>
<evidence type="ECO:0000313" key="4">
    <source>
        <dbReference type="Proteomes" id="UP001596139"/>
    </source>
</evidence>
<name>A0ABW1MP13_9ACTN</name>
<keyword evidence="2" id="KW-0472">Membrane</keyword>
<comment type="caution">
    <text evidence="3">The sequence shown here is derived from an EMBL/GenBank/DDBJ whole genome shotgun (WGS) entry which is preliminary data.</text>
</comment>
<keyword evidence="2" id="KW-0812">Transmembrane</keyword>
<dbReference type="EMBL" id="JBHSPX010000007">
    <property type="protein sequence ID" value="MFC6065490.1"/>
    <property type="molecule type" value="Genomic_DNA"/>
</dbReference>
<protein>
    <submittedName>
        <fullName evidence="3">Uncharacterized protein</fullName>
    </submittedName>
</protein>
<organism evidence="3 4">
    <name type="scientific">Streptomyces ochraceiscleroticus</name>
    <dbReference type="NCBI Taxonomy" id="47761"/>
    <lineage>
        <taxon>Bacteria</taxon>
        <taxon>Bacillati</taxon>
        <taxon>Actinomycetota</taxon>
        <taxon>Actinomycetes</taxon>
        <taxon>Kitasatosporales</taxon>
        <taxon>Streptomycetaceae</taxon>
        <taxon>Streptomyces</taxon>
    </lineage>
</organism>
<keyword evidence="4" id="KW-1185">Reference proteome</keyword>
<feature type="compositionally biased region" description="Low complexity" evidence="1">
    <location>
        <begin position="58"/>
        <end position="71"/>
    </location>
</feature>
<keyword evidence="2" id="KW-1133">Transmembrane helix</keyword>
<dbReference type="RefSeq" id="WP_031059310.1">
    <property type="nucleotide sequence ID" value="NZ_JBHSPX010000007.1"/>
</dbReference>
<gene>
    <name evidence="3" type="ORF">ACFP4F_23505</name>
</gene>
<evidence type="ECO:0000313" key="3">
    <source>
        <dbReference type="EMBL" id="MFC6065490.1"/>
    </source>
</evidence>
<feature type="region of interest" description="Disordered" evidence="1">
    <location>
        <begin position="52"/>
        <end position="71"/>
    </location>
</feature>
<feature type="transmembrane region" description="Helical" evidence="2">
    <location>
        <begin position="24"/>
        <end position="45"/>
    </location>
</feature>
<reference evidence="4" key="1">
    <citation type="journal article" date="2019" name="Int. J. Syst. Evol. Microbiol.">
        <title>The Global Catalogue of Microorganisms (GCM) 10K type strain sequencing project: providing services to taxonomists for standard genome sequencing and annotation.</title>
        <authorList>
            <consortium name="The Broad Institute Genomics Platform"/>
            <consortium name="The Broad Institute Genome Sequencing Center for Infectious Disease"/>
            <person name="Wu L."/>
            <person name="Ma J."/>
        </authorList>
    </citation>
    <scope>NUCLEOTIDE SEQUENCE [LARGE SCALE GENOMIC DNA]</scope>
    <source>
        <strain evidence="4">CGMCC 1.15180</strain>
    </source>
</reference>